<reference evidence="2" key="2">
    <citation type="submission" date="2023-05" db="EMBL/GenBank/DDBJ databases">
        <authorList>
            <consortium name="Lawrence Berkeley National Laboratory"/>
            <person name="Steindorff A."/>
            <person name="Hensen N."/>
            <person name="Bonometti L."/>
            <person name="Westerberg I."/>
            <person name="Brannstrom I.O."/>
            <person name="Guillou S."/>
            <person name="Cros-Aarteil S."/>
            <person name="Calhoun S."/>
            <person name="Haridas S."/>
            <person name="Kuo A."/>
            <person name="Mondo S."/>
            <person name="Pangilinan J."/>
            <person name="Riley R."/>
            <person name="Labutti K."/>
            <person name="Andreopoulos B."/>
            <person name="Lipzen A."/>
            <person name="Chen C."/>
            <person name="Yanf M."/>
            <person name="Daum C."/>
            <person name="Ng V."/>
            <person name="Clum A."/>
            <person name="Ohm R."/>
            <person name="Martin F."/>
            <person name="Silar P."/>
            <person name="Natvig D."/>
            <person name="Lalanne C."/>
            <person name="Gautier V."/>
            <person name="Ament-Velasquez S.L."/>
            <person name="Kruys A."/>
            <person name="Hutchinson M.I."/>
            <person name="Powell A.J."/>
            <person name="Barry K."/>
            <person name="Miller A.N."/>
            <person name="Grigoriev I.V."/>
            <person name="Debuchy R."/>
            <person name="Gladieux P."/>
            <person name="Thoren M.H."/>
            <person name="Johannesson H."/>
        </authorList>
    </citation>
    <scope>NUCLEOTIDE SEQUENCE</scope>
    <source>
        <strain evidence="2">CBS 315.58</strain>
    </source>
</reference>
<gene>
    <name evidence="2" type="ORF">QBC40DRAFT_108562</name>
</gene>
<dbReference type="Proteomes" id="UP001303160">
    <property type="component" value="Unassembled WGS sequence"/>
</dbReference>
<accession>A0AAN6XCH6</accession>
<reference evidence="2" key="1">
    <citation type="journal article" date="2023" name="Mol. Phylogenet. Evol.">
        <title>Genome-scale phylogeny and comparative genomics of the fungal order Sordariales.</title>
        <authorList>
            <person name="Hensen N."/>
            <person name="Bonometti L."/>
            <person name="Westerberg I."/>
            <person name="Brannstrom I.O."/>
            <person name="Guillou S."/>
            <person name="Cros-Aarteil S."/>
            <person name="Calhoun S."/>
            <person name="Haridas S."/>
            <person name="Kuo A."/>
            <person name="Mondo S."/>
            <person name="Pangilinan J."/>
            <person name="Riley R."/>
            <person name="LaButti K."/>
            <person name="Andreopoulos B."/>
            <person name="Lipzen A."/>
            <person name="Chen C."/>
            <person name="Yan M."/>
            <person name="Daum C."/>
            <person name="Ng V."/>
            <person name="Clum A."/>
            <person name="Steindorff A."/>
            <person name="Ohm R.A."/>
            <person name="Martin F."/>
            <person name="Silar P."/>
            <person name="Natvig D.O."/>
            <person name="Lalanne C."/>
            <person name="Gautier V."/>
            <person name="Ament-Velasquez S.L."/>
            <person name="Kruys A."/>
            <person name="Hutchinson M.I."/>
            <person name="Powell A.J."/>
            <person name="Barry K."/>
            <person name="Miller A.N."/>
            <person name="Grigoriev I.V."/>
            <person name="Debuchy R."/>
            <person name="Gladieux P."/>
            <person name="Hiltunen Thoren M."/>
            <person name="Johannesson H."/>
        </authorList>
    </citation>
    <scope>NUCLEOTIDE SEQUENCE</scope>
    <source>
        <strain evidence="2">CBS 315.58</strain>
    </source>
</reference>
<proteinExistence type="predicted"/>
<evidence type="ECO:0000313" key="3">
    <source>
        <dbReference type="Proteomes" id="UP001303160"/>
    </source>
</evidence>
<sequence>MLLFKWSWLAFCLGVSRFQGLSLGWNRMRENLGTGGVVLLISAGALRMSRLVGVDVDELLSCRMDKERGRISCFRPWRVGRVAREESGLLNGAVC</sequence>
<feature type="signal peptide" evidence="1">
    <location>
        <begin position="1"/>
        <end position="18"/>
    </location>
</feature>
<protein>
    <recommendedName>
        <fullName evidence="4">Secreted protein</fullName>
    </recommendedName>
</protein>
<comment type="caution">
    <text evidence="2">The sequence shown here is derived from an EMBL/GenBank/DDBJ whole genome shotgun (WGS) entry which is preliminary data.</text>
</comment>
<dbReference type="EMBL" id="MU863971">
    <property type="protein sequence ID" value="KAK4197026.1"/>
    <property type="molecule type" value="Genomic_DNA"/>
</dbReference>
<evidence type="ECO:0000313" key="2">
    <source>
        <dbReference type="EMBL" id="KAK4197026.1"/>
    </source>
</evidence>
<feature type="chain" id="PRO_5042845523" description="Secreted protein" evidence="1">
    <location>
        <begin position="19"/>
        <end position="95"/>
    </location>
</feature>
<evidence type="ECO:0000256" key="1">
    <source>
        <dbReference type="SAM" id="SignalP"/>
    </source>
</evidence>
<dbReference type="AlphaFoldDB" id="A0AAN6XCH6"/>
<organism evidence="2 3">
    <name type="scientific">Triangularia verruculosa</name>
    <dbReference type="NCBI Taxonomy" id="2587418"/>
    <lineage>
        <taxon>Eukaryota</taxon>
        <taxon>Fungi</taxon>
        <taxon>Dikarya</taxon>
        <taxon>Ascomycota</taxon>
        <taxon>Pezizomycotina</taxon>
        <taxon>Sordariomycetes</taxon>
        <taxon>Sordariomycetidae</taxon>
        <taxon>Sordariales</taxon>
        <taxon>Podosporaceae</taxon>
        <taxon>Triangularia</taxon>
    </lineage>
</organism>
<evidence type="ECO:0008006" key="4">
    <source>
        <dbReference type="Google" id="ProtNLM"/>
    </source>
</evidence>
<name>A0AAN6XCH6_9PEZI</name>
<keyword evidence="1" id="KW-0732">Signal</keyword>
<keyword evidence="3" id="KW-1185">Reference proteome</keyword>